<evidence type="ECO:0000259" key="1">
    <source>
        <dbReference type="PROSITE" id="PS51186"/>
    </source>
</evidence>
<dbReference type="GO" id="GO:0016747">
    <property type="term" value="F:acyltransferase activity, transferring groups other than amino-acyl groups"/>
    <property type="evidence" value="ECO:0007669"/>
    <property type="project" value="InterPro"/>
</dbReference>
<dbReference type="RefSeq" id="WP_072878158.1">
    <property type="nucleotide sequence ID" value="NZ_FQVT01000003.1"/>
</dbReference>
<feature type="domain" description="N-acetyltransferase" evidence="1">
    <location>
        <begin position="1"/>
        <end position="153"/>
    </location>
</feature>
<name>A0A1M5FJ17_SALEC</name>
<dbReference type="PROSITE" id="PS51186">
    <property type="entry name" value="GNAT"/>
    <property type="match status" value="1"/>
</dbReference>
<proteinExistence type="predicted"/>
<gene>
    <name evidence="2" type="ORF">SAMN05444483_103215</name>
</gene>
<evidence type="ECO:0000313" key="3">
    <source>
        <dbReference type="Proteomes" id="UP000183945"/>
    </source>
</evidence>
<dbReference type="AlphaFoldDB" id="A0A1M5FJ17"/>
<sequence>MKIRKATENDIPAIVQVLKASLGEDQLELSEKVWRYKHVDNPYGKSIVLIAEENSQIIGVRALMRWQWQQGEMKYEALRAVDTATHPKHQGKGIFKKLTLQAIEIAKKNGDHFIFNTPNEQSRPGYLKMGWDQVGKVNIGIKPSLNFLKFKLPTKYKVKKKNSISEIDNLCGKWNTNLRKKSGLFTIKSAEILKWRYEKNPLQKYEVVTGEGYYIAAYIKNRGKVKEFRIAECIFDEKVIGRKELQKVIKKIGSGFSFHVMSFSPKLLSLNGKKGDFGPILTLNALNLRSSEETGFLNIKNWHNSLGDLELF</sequence>
<dbReference type="CDD" id="cd04301">
    <property type="entry name" value="NAT_SF"/>
    <property type="match status" value="1"/>
</dbReference>
<keyword evidence="3" id="KW-1185">Reference proteome</keyword>
<dbReference type="STRING" id="1073325.SAMN05444483_103215"/>
<accession>A0A1M5FJ17</accession>
<organism evidence="2 3">
    <name type="scientific">Salegentibacter echinorum</name>
    <dbReference type="NCBI Taxonomy" id="1073325"/>
    <lineage>
        <taxon>Bacteria</taxon>
        <taxon>Pseudomonadati</taxon>
        <taxon>Bacteroidota</taxon>
        <taxon>Flavobacteriia</taxon>
        <taxon>Flavobacteriales</taxon>
        <taxon>Flavobacteriaceae</taxon>
        <taxon>Salegentibacter</taxon>
    </lineage>
</organism>
<evidence type="ECO:0000313" key="2">
    <source>
        <dbReference type="EMBL" id="SHF91513.1"/>
    </source>
</evidence>
<protein>
    <submittedName>
        <fullName evidence="2">Acetyltransferase (GNAT) domain-containing protein</fullName>
    </submittedName>
</protein>
<dbReference type="SUPFAM" id="SSF55729">
    <property type="entry name" value="Acyl-CoA N-acyltransferases (Nat)"/>
    <property type="match status" value="1"/>
</dbReference>
<dbReference type="InterPro" id="IPR000182">
    <property type="entry name" value="GNAT_dom"/>
</dbReference>
<keyword evidence="2" id="KW-0808">Transferase</keyword>
<dbReference type="Proteomes" id="UP000183945">
    <property type="component" value="Unassembled WGS sequence"/>
</dbReference>
<dbReference type="Gene3D" id="3.40.630.30">
    <property type="match status" value="1"/>
</dbReference>
<dbReference type="OrthoDB" id="5570877at2"/>
<dbReference type="EMBL" id="FQVT01000003">
    <property type="protein sequence ID" value="SHF91513.1"/>
    <property type="molecule type" value="Genomic_DNA"/>
</dbReference>
<dbReference type="InterPro" id="IPR016181">
    <property type="entry name" value="Acyl_CoA_acyltransferase"/>
</dbReference>
<reference evidence="3" key="1">
    <citation type="submission" date="2016-11" db="EMBL/GenBank/DDBJ databases">
        <authorList>
            <person name="Varghese N."/>
            <person name="Submissions S."/>
        </authorList>
    </citation>
    <scope>NUCLEOTIDE SEQUENCE [LARGE SCALE GENOMIC DNA]</scope>
    <source>
        <strain evidence="3">DSM 24579</strain>
    </source>
</reference>
<dbReference type="Pfam" id="PF13527">
    <property type="entry name" value="Acetyltransf_9"/>
    <property type="match status" value="1"/>
</dbReference>